<evidence type="ECO:0000313" key="3">
    <source>
        <dbReference type="Proteomes" id="UP000245464"/>
    </source>
</evidence>
<dbReference type="EMBL" id="NQIK02000002">
    <property type="protein sequence ID" value="KAF7574333.1"/>
    <property type="molecule type" value="Genomic_DNA"/>
</dbReference>
<evidence type="ECO:0000313" key="2">
    <source>
        <dbReference type="EMBL" id="KAI1518425.1"/>
    </source>
</evidence>
<reference evidence="2" key="3">
    <citation type="journal article" date="2022" name="bioRxiv">
        <title>A global pangenome for the wheat fungal pathogen Pyrenophora tritici-repentis and prediction of effector protein structural homology.</title>
        <authorList>
            <person name="Moolhuijzen P."/>
            <person name="See P.T."/>
            <person name="Shi G."/>
            <person name="Powell H.R."/>
            <person name="Cockram J."/>
            <person name="Jorgensen L.N."/>
            <person name="Benslimane H."/>
            <person name="Strelkov S.E."/>
            <person name="Turner J."/>
            <person name="Liu Z."/>
            <person name="Moffat C.S."/>
        </authorList>
    </citation>
    <scope>NUCLEOTIDE SEQUENCE</scope>
    <source>
        <strain evidence="2">86-124</strain>
    </source>
</reference>
<dbReference type="AlphaFoldDB" id="A0A2W1CSS9"/>
<dbReference type="Proteomes" id="UP000245464">
    <property type="component" value="Chromosome 2"/>
</dbReference>
<sequence length="87" mass="9588">MSAWGTKAHFMKTGLAPVLQHHHNSENANEPESCTICLKDLAFEAPPSSSSSAPLSEAEKIFLDAVLAGTKELLEWVNRTHREEVED</sequence>
<dbReference type="EMBL" id="NRDI02000002">
    <property type="protein sequence ID" value="KAI1518425.1"/>
    <property type="molecule type" value="Genomic_DNA"/>
</dbReference>
<keyword evidence="4" id="KW-1185">Reference proteome</keyword>
<evidence type="ECO:0000313" key="1">
    <source>
        <dbReference type="EMBL" id="KAF7574333.1"/>
    </source>
</evidence>
<organism evidence="1 3">
    <name type="scientific">Pyrenophora tritici-repentis</name>
    <dbReference type="NCBI Taxonomy" id="45151"/>
    <lineage>
        <taxon>Eukaryota</taxon>
        <taxon>Fungi</taxon>
        <taxon>Dikarya</taxon>
        <taxon>Ascomycota</taxon>
        <taxon>Pezizomycotina</taxon>
        <taxon>Dothideomycetes</taxon>
        <taxon>Pleosporomycetidae</taxon>
        <taxon>Pleosporales</taxon>
        <taxon>Pleosporineae</taxon>
        <taxon>Pleosporaceae</taxon>
        <taxon>Pyrenophora</taxon>
    </lineage>
</organism>
<accession>A0A2W1CSS9</accession>
<proteinExistence type="predicted"/>
<reference evidence="2" key="2">
    <citation type="submission" date="2021-05" db="EMBL/GenBank/DDBJ databases">
        <authorList>
            <person name="Moolhuijzen P.M."/>
            <person name="Moffat C.S."/>
        </authorList>
    </citation>
    <scope>NUCLEOTIDE SEQUENCE</scope>
    <source>
        <strain evidence="2">86-124</strain>
    </source>
</reference>
<reference evidence="4" key="4">
    <citation type="journal article" date="2022" name="Microb. Genom.">
        <title>A global pangenome for the wheat fungal pathogen Pyrenophora tritici-repentis and prediction of effector protein structural homology.</title>
        <authorList>
            <person name="Moolhuijzen P.M."/>
            <person name="See P.T."/>
            <person name="Shi G."/>
            <person name="Powell H.R."/>
            <person name="Cockram J."/>
            <person name="Jorgensen L.N."/>
            <person name="Benslimane H."/>
            <person name="Strelkov S.E."/>
            <person name="Turner J."/>
            <person name="Liu Z."/>
            <person name="Moffat C.S."/>
        </authorList>
    </citation>
    <scope>NUCLEOTIDE SEQUENCE [LARGE SCALE GENOMIC DNA]</scope>
</reference>
<evidence type="ECO:0000313" key="4">
    <source>
        <dbReference type="Proteomes" id="UP000249757"/>
    </source>
</evidence>
<gene>
    <name evidence="2" type="ORF">Ptr86124_001553</name>
    <name evidence="1" type="ORF">PtrM4_059560</name>
</gene>
<protein>
    <submittedName>
        <fullName evidence="1">Atrophin-1 multi-domain protein</fullName>
    </submittedName>
</protein>
<reference evidence="1 3" key="1">
    <citation type="journal article" date="2018" name="BMC Genomics">
        <title>Comparative genomics of the wheat fungal pathogen Pyrenophora tritici-repentis reveals chromosomal variations and genome plasticity.</title>
        <authorList>
            <person name="Moolhuijzen P."/>
            <person name="See P.T."/>
            <person name="Hane J.K."/>
            <person name="Shi G."/>
            <person name="Liu Z."/>
            <person name="Oliver R.P."/>
            <person name="Moffat C.S."/>
        </authorList>
    </citation>
    <scope>NUCLEOTIDE SEQUENCE [LARGE SCALE GENOMIC DNA]</scope>
    <source>
        <strain evidence="1">M4</strain>
    </source>
</reference>
<name>A0A2W1CSS9_9PLEO</name>
<dbReference type="Proteomes" id="UP000249757">
    <property type="component" value="Unassembled WGS sequence"/>
</dbReference>
<comment type="caution">
    <text evidence="1">The sequence shown here is derived from an EMBL/GenBank/DDBJ whole genome shotgun (WGS) entry which is preliminary data.</text>
</comment>